<evidence type="ECO:0000313" key="4">
    <source>
        <dbReference type="Proteomes" id="UP000759256"/>
    </source>
</evidence>
<dbReference type="Proteomes" id="UP000759256">
    <property type="component" value="Unassembled WGS sequence"/>
</dbReference>
<dbReference type="RefSeq" id="WP_087366437.1">
    <property type="nucleotide sequence ID" value="NZ_JADCKI010000002.1"/>
</dbReference>
<protein>
    <submittedName>
        <fullName evidence="1">Uncharacterized protein</fullName>
    </submittedName>
</protein>
<proteinExistence type="predicted"/>
<evidence type="ECO:0000313" key="1">
    <source>
        <dbReference type="EMBL" id="HJG15477.1"/>
    </source>
</evidence>
<dbReference type="EMBL" id="NFHF01000005">
    <property type="protein sequence ID" value="OUN19011.1"/>
    <property type="molecule type" value="Genomic_DNA"/>
</dbReference>
<reference evidence="1" key="4">
    <citation type="submission" date="2021-09" db="EMBL/GenBank/DDBJ databases">
        <authorList>
            <person name="Gilroy R."/>
        </authorList>
    </citation>
    <scope>NUCLEOTIDE SEQUENCE</scope>
    <source>
        <strain evidence="1">CHK189-29639</strain>
    </source>
</reference>
<dbReference type="EMBL" id="DYVK01000049">
    <property type="protein sequence ID" value="HJG15477.1"/>
    <property type="molecule type" value="Genomic_DNA"/>
</dbReference>
<dbReference type="AlphaFoldDB" id="A0A1Y3S434"/>
<sequence length="181" mass="21087">MTKHYYFKDKMLKTEIGSGLFILKYDKATTHKLIEGSKHQKEVVYISPFIKTEGKLIFNLFDEYRYPLGKHEISLKLINPAELKETPPVSSWYVLKDHVVNIIREPGLVLVEYDDYGNKKLGADRVYNFGRGNVDKGKYATPLMTNDKDDWLVYHIFSEDKWPLDTGGIILHKNEIVKVNY</sequence>
<accession>A0A1Y3S434</accession>
<dbReference type="Proteomes" id="UP000196255">
    <property type="component" value="Unassembled WGS sequence"/>
</dbReference>
<comment type="caution">
    <text evidence="1">The sequence shown here is derived from an EMBL/GenBank/DDBJ whole genome shotgun (WGS) entry which is preliminary data.</text>
</comment>
<evidence type="ECO:0000313" key="3">
    <source>
        <dbReference type="Proteomes" id="UP000196255"/>
    </source>
</evidence>
<reference evidence="2" key="2">
    <citation type="journal article" date="2018" name="BMC Genomics">
        <title>Whole genome sequencing and function prediction of 133 gut anaerobes isolated from chicken caecum in pure cultures.</title>
        <authorList>
            <person name="Medvecky M."/>
            <person name="Cejkova D."/>
            <person name="Polansky O."/>
            <person name="Karasova D."/>
            <person name="Kubasova T."/>
            <person name="Cizek A."/>
            <person name="Rychlik I."/>
        </authorList>
    </citation>
    <scope>NUCLEOTIDE SEQUENCE</scope>
    <source>
        <strain evidence="2">An84</strain>
    </source>
</reference>
<name>A0A1Y3S434_9LACO</name>
<organism evidence="1 4">
    <name type="scientific">Ligilactobacillus salivarius</name>
    <dbReference type="NCBI Taxonomy" id="1624"/>
    <lineage>
        <taxon>Bacteria</taxon>
        <taxon>Bacillati</taxon>
        <taxon>Bacillota</taxon>
        <taxon>Bacilli</taxon>
        <taxon>Lactobacillales</taxon>
        <taxon>Lactobacillaceae</taxon>
        <taxon>Ligilactobacillus</taxon>
    </lineage>
</organism>
<reference evidence="3" key="1">
    <citation type="submission" date="2017-04" db="EMBL/GenBank/DDBJ databases">
        <title>Function of individual gut microbiota members based on whole genome sequencing of pure cultures obtained from chicken caecum.</title>
        <authorList>
            <person name="Medvecky M."/>
            <person name="Cejkova D."/>
            <person name="Polansky O."/>
            <person name="Karasova D."/>
            <person name="Kubasova T."/>
            <person name="Cizek A."/>
            <person name="Rychlik I."/>
        </authorList>
    </citation>
    <scope>NUCLEOTIDE SEQUENCE [LARGE SCALE GENOMIC DNA]</scope>
    <source>
        <strain evidence="3">An84</strain>
    </source>
</reference>
<evidence type="ECO:0000313" key="2">
    <source>
        <dbReference type="EMBL" id="OUN19011.1"/>
    </source>
</evidence>
<gene>
    <name evidence="2" type="ORF">B5G36_03230</name>
    <name evidence="1" type="ORF">K8V06_04985</name>
</gene>
<reference evidence="1" key="3">
    <citation type="journal article" date="2021" name="PeerJ">
        <title>Extensive microbial diversity within the chicken gut microbiome revealed by metagenomics and culture.</title>
        <authorList>
            <person name="Gilroy R."/>
            <person name="Ravi A."/>
            <person name="Getino M."/>
            <person name="Pursley I."/>
            <person name="Horton D.L."/>
            <person name="Alikhan N.F."/>
            <person name="Baker D."/>
            <person name="Gharbi K."/>
            <person name="Hall N."/>
            <person name="Watson M."/>
            <person name="Adriaenssens E.M."/>
            <person name="Foster-Nyarko E."/>
            <person name="Jarju S."/>
            <person name="Secka A."/>
            <person name="Antonio M."/>
            <person name="Oren A."/>
            <person name="Chaudhuri R.R."/>
            <person name="La Ragione R."/>
            <person name="Hildebrand F."/>
            <person name="Pallen M.J."/>
        </authorList>
    </citation>
    <scope>NUCLEOTIDE SEQUENCE</scope>
    <source>
        <strain evidence="1">CHK189-29639</strain>
    </source>
</reference>